<dbReference type="PANTHER" id="PTHR43549">
    <property type="entry name" value="MULTIDRUG RESISTANCE PROTEIN YPNP-RELATED"/>
    <property type="match status" value="1"/>
</dbReference>
<dbReference type="PANTHER" id="PTHR43549:SF3">
    <property type="entry name" value="MULTIDRUG RESISTANCE PROTEIN YPNP-RELATED"/>
    <property type="match status" value="1"/>
</dbReference>
<dbReference type="EMBL" id="JAETWB010000002">
    <property type="protein sequence ID" value="MBL6078127.1"/>
    <property type="molecule type" value="Genomic_DNA"/>
</dbReference>
<evidence type="ECO:0000256" key="5">
    <source>
        <dbReference type="ARBA" id="ARBA00022989"/>
    </source>
</evidence>
<evidence type="ECO:0000256" key="3">
    <source>
        <dbReference type="ARBA" id="ARBA00022475"/>
    </source>
</evidence>
<feature type="transmembrane region" description="Helical" evidence="8">
    <location>
        <begin position="374"/>
        <end position="395"/>
    </location>
</feature>
<feature type="transmembrane region" description="Helical" evidence="8">
    <location>
        <begin position="29"/>
        <end position="49"/>
    </location>
</feature>
<feature type="transmembrane region" description="Helical" evidence="8">
    <location>
        <begin position="205"/>
        <end position="226"/>
    </location>
</feature>
<feature type="transmembrane region" description="Helical" evidence="8">
    <location>
        <begin position="264"/>
        <end position="290"/>
    </location>
</feature>
<feature type="transmembrane region" description="Helical" evidence="8">
    <location>
        <begin position="402"/>
        <end position="421"/>
    </location>
</feature>
<dbReference type="Pfam" id="PF01554">
    <property type="entry name" value="MatE"/>
    <property type="match status" value="2"/>
</dbReference>
<protein>
    <recommendedName>
        <fullName evidence="11">Multidrug resistance protein NorM</fullName>
    </recommendedName>
</protein>
<evidence type="ECO:0000256" key="7">
    <source>
        <dbReference type="SAM" id="MobiDB-lite"/>
    </source>
</evidence>
<evidence type="ECO:0000256" key="4">
    <source>
        <dbReference type="ARBA" id="ARBA00022692"/>
    </source>
</evidence>
<keyword evidence="10" id="KW-1185">Reference proteome</keyword>
<feature type="compositionally biased region" description="Polar residues" evidence="7">
    <location>
        <begin position="1"/>
        <end position="19"/>
    </location>
</feature>
<name>A0ABS1U335_9PROT</name>
<evidence type="ECO:0008006" key="11">
    <source>
        <dbReference type="Google" id="ProtNLM"/>
    </source>
</evidence>
<evidence type="ECO:0000256" key="8">
    <source>
        <dbReference type="SAM" id="Phobius"/>
    </source>
</evidence>
<feature type="transmembrane region" description="Helical" evidence="8">
    <location>
        <begin position="61"/>
        <end position="91"/>
    </location>
</feature>
<comment type="caution">
    <text evidence="9">The sequence shown here is derived from an EMBL/GenBank/DDBJ whole genome shotgun (WGS) entry which is preliminary data.</text>
</comment>
<dbReference type="Proteomes" id="UP000660885">
    <property type="component" value="Unassembled WGS sequence"/>
</dbReference>
<feature type="transmembrane region" description="Helical" evidence="8">
    <location>
        <begin position="146"/>
        <end position="167"/>
    </location>
</feature>
<dbReference type="PIRSF" id="PIRSF006603">
    <property type="entry name" value="DinF"/>
    <property type="match status" value="1"/>
</dbReference>
<evidence type="ECO:0000256" key="1">
    <source>
        <dbReference type="ARBA" id="ARBA00004429"/>
    </source>
</evidence>
<evidence type="ECO:0000256" key="6">
    <source>
        <dbReference type="ARBA" id="ARBA00023136"/>
    </source>
</evidence>
<gene>
    <name evidence="9" type="ORF">JMJ56_08920</name>
</gene>
<feature type="transmembrane region" description="Helical" evidence="8">
    <location>
        <begin position="179"/>
        <end position="199"/>
    </location>
</feature>
<feature type="transmembrane region" description="Helical" evidence="8">
    <location>
        <begin position="335"/>
        <end position="354"/>
    </location>
</feature>
<feature type="transmembrane region" description="Helical" evidence="8">
    <location>
        <begin position="296"/>
        <end position="314"/>
    </location>
</feature>
<sequence length="465" mass="46857">MPRQQTTPAGATRQGNRATLSEGPVARGLAVATAPLAMALVVMFGIQLAEAWLTGLLGPHALAALGFVLPVAMTVMSFGIGLGAGATAVVARALGAGEEAGRLSLHALLLAAAVAFGLALPCWFGAEALLRWLGAEGETRLLALAYLRSWLLGAVPLLTGMVALGIVRAAGDMRFGGSALAGAGILGFLLDWPLAFGLPGVVPGLGLPGLAVAADLSWLAMLLVSLQRLRRFGLLGTGGAVMDGFLASTRRVLRVGLPAAGTNAIIPVANGLFTAMLAVQGSAAVAGFGLGSRVESMAMTALFALSAVVNPFAAQNAGAGRLDRLQTGMRASMSFCLAYGLAVALPLVVAAPWVAAAFTADPAVAASTTLYLRILPWGYGAIGAIAVACAAFNGLERPMSAVAISLVRTFVLGVPLAWIGGRLGGEAGTFAGLLIGNLGAGLLAAGWLLRKVAHEPARQPLPATP</sequence>
<evidence type="ECO:0000313" key="10">
    <source>
        <dbReference type="Proteomes" id="UP000660885"/>
    </source>
</evidence>
<evidence type="ECO:0000256" key="2">
    <source>
        <dbReference type="ARBA" id="ARBA00022448"/>
    </source>
</evidence>
<keyword evidence="3" id="KW-1003">Cell membrane</keyword>
<feature type="transmembrane region" description="Helical" evidence="8">
    <location>
        <begin position="427"/>
        <end position="449"/>
    </location>
</feature>
<keyword evidence="2" id="KW-0813">Transport</keyword>
<feature type="region of interest" description="Disordered" evidence="7">
    <location>
        <begin position="1"/>
        <end position="20"/>
    </location>
</feature>
<keyword evidence="4 8" id="KW-0812">Transmembrane</keyword>
<keyword evidence="6 8" id="KW-0472">Membrane</keyword>
<evidence type="ECO:0000313" key="9">
    <source>
        <dbReference type="EMBL" id="MBL6078127.1"/>
    </source>
</evidence>
<dbReference type="InterPro" id="IPR002528">
    <property type="entry name" value="MATE_fam"/>
</dbReference>
<proteinExistence type="predicted"/>
<organism evidence="9 10">
    <name type="scientific">Belnapia arida</name>
    <dbReference type="NCBI Taxonomy" id="2804533"/>
    <lineage>
        <taxon>Bacteria</taxon>
        <taxon>Pseudomonadati</taxon>
        <taxon>Pseudomonadota</taxon>
        <taxon>Alphaproteobacteria</taxon>
        <taxon>Acetobacterales</taxon>
        <taxon>Roseomonadaceae</taxon>
        <taxon>Belnapia</taxon>
    </lineage>
</organism>
<comment type="subcellular location">
    <subcellularLocation>
        <location evidence="1">Cell inner membrane</location>
        <topology evidence="1">Multi-pass membrane protein</topology>
    </subcellularLocation>
</comment>
<keyword evidence="5 8" id="KW-1133">Transmembrane helix</keyword>
<dbReference type="InterPro" id="IPR048279">
    <property type="entry name" value="MdtK-like"/>
</dbReference>
<feature type="transmembrane region" description="Helical" evidence="8">
    <location>
        <begin position="103"/>
        <end position="126"/>
    </location>
</feature>
<dbReference type="InterPro" id="IPR052031">
    <property type="entry name" value="Membrane_Transporter-Flippase"/>
</dbReference>
<dbReference type="RefSeq" id="WP_202831272.1">
    <property type="nucleotide sequence ID" value="NZ_JAETWB010000002.1"/>
</dbReference>
<reference evidence="9 10" key="1">
    <citation type="submission" date="2021-01" db="EMBL/GenBank/DDBJ databases">
        <title>Belnapia mucosa sp. nov. and Belnapia arida sp. nov., isolated from the Tabernas Desert (Almeria, Spain).</title>
        <authorList>
            <person name="Molina-Menor E."/>
            <person name="Vidal-Verdu A."/>
            <person name="Calonge A."/>
            <person name="Satari L."/>
            <person name="Pereto J."/>
            <person name="Porcar M."/>
        </authorList>
    </citation>
    <scope>NUCLEOTIDE SEQUENCE [LARGE SCALE GENOMIC DNA]</scope>
    <source>
        <strain evidence="9 10">T18</strain>
    </source>
</reference>
<accession>A0ABS1U335</accession>